<evidence type="ECO:0000313" key="3">
    <source>
        <dbReference type="EMBL" id="MED6255439.1"/>
    </source>
</evidence>
<protein>
    <recommendedName>
        <fullName evidence="2">Fibronectin type-III domain-containing protein</fullName>
    </recommendedName>
</protein>
<evidence type="ECO:0000259" key="2">
    <source>
        <dbReference type="PROSITE" id="PS50853"/>
    </source>
</evidence>
<keyword evidence="4" id="KW-1185">Reference proteome</keyword>
<dbReference type="CDD" id="cd00063">
    <property type="entry name" value="FN3"/>
    <property type="match status" value="1"/>
</dbReference>
<dbReference type="InterPro" id="IPR013783">
    <property type="entry name" value="Ig-like_fold"/>
</dbReference>
<dbReference type="Gene3D" id="2.60.40.10">
    <property type="entry name" value="Immunoglobulins"/>
    <property type="match status" value="1"/>
</dbReference>
<gene>
    <name evidence="3" type="ORF">ATANTOWER_009823</name>
</gene>
<dbReference type="EMBL" id="JAHUTI010071058">
    <property type="protein sequence ID" value="MED6255439.1"/>
    <property type="molecule type" value="Genomic_DNA"/>
</dbReference>
<name>A0ABU7BYM8_9TELE</name>
<dbReference type="SUPFAM" id="SSF49265">
    <property type="entry name" value="Fibronectin type III"/>
    <property type="match status" value="1"/>
</dbReference>
<dbReference type="Pfam" id="PF00041">
    <property type="entry name" value="fn3"/>
    <property type="match status" value="1"/>
</dbReference>
<dbReference type="InterPro" id="IPR036116">
    <property type="entry name" value="FN3_sf"/>
</dbReference>
<dbReference type="InterPro" id="IPR050991">
    <property type="entry name" value="ECM_Regulatory_Proteins"/>
</dbReference>
<dbReference type="Proteomes" id="UP001345963">
    <property type="component" value="Unassembled WGS sequence"/>
</dbReference>
<dbReference type="PANTHER" id="PTHR46708">
    <property type="entry name" value="TENASCIN"/>
    <property type="match status" value="1"/>
</dbReference>
<evidence type="ECO:0000313" key="4">
    <source>
        <dbReference type="Proteomes" id="UP001345963"/>
    </source>
</evidence>
<dbReference type="InterPro" id="IPR003961">
    <property type="entry name" value="FN3_dom"/>
</dbReference>
<dbReference type="PROSITE" id="PS50853">
    <property type="entry name" value="FN3"/>
    <property type="match status" value="1"/>
</dbReference>
<comment type="caution">
    <text evidence="3">The sequence shown here is derived from an EMBL/GenBank/DDBJ whole genome shotgun (WGS) entry which is preliminary data.</text>
</comment>
<reference evidence="3 4" key="1">
    <citation type="submission" date="2021-07" db="EMBL/GenBank/DDBJ databases">
        <authorList>
            <person name="Palmer J.M."/>
        </authorList>
    </citation>
    <scope>NUCLEOTIDE SEQUENCE [LARGE SCALE GENOMIC DNA]</scope>
    <source>
        <strain evidence="3 4">AT_MEX2019</strain>
        <tissue evidence="3">Muscle</tissue>
    </source>
</reference>
<feature type="domain" description="Fibronectin type-III" evidence="2">
    <location>
        <begin position="127"/>
        <end position="214"/>
    </location>
</feature>
<accession>A0ABU7BYM8</accession>
<dbReference type="SMART" id="SM00060">
    <property type="entry name" value="FN3"/>
    <property type="match status" value="2"/>
</dbReference>
<keyword evidence="1" id="KW-0677">Repeat</keyword>
<proteinExistence type="predicted"/>
<organism evidence="3 4">
    <name type="scientific">Ataeniobius toweri</name>
    <dbReference type="NCBI Taxonomy" id="208326"/>
    <lineage>
        <taxon>Eukaryota</taxon>
        <taxon>Metazoa</taxon>
        <taxon>Chordata</taxon>
        <taxon>Craniata</taxon>
        <taxon>Vertebrata</taxon>
        <taxon>Euteleostomi</taxon>
        <taxon>Actinopterygii</taxon>
        <taxon>Neopterygii</taxon>
        <taxon>Teleostei</taxon>
        <taxon>Neoteleostei</taxon>
        <taxon>Acanthomorphata</taxon>
        <taxon>Ovalentaria</taxon>
        <taxon>Atherinomorphae</taxon>
        <taxon>Cyprinodontiformes</taxon>
        <taxon>Goodeidae</taxon>
        <taxon>Ataeniobius</taxon>
    </lineage>
</organism>
<sequence>MAASEDEEEFFDAPCDFLTPHYHAEGDSFDPSQFDYVPPPAEVTILHFGSDAVSFGLTAHVSPVKYKIQMDYTSDTHKGSIKTEDCGIVEVEQLIPGTEYTFSITRIGENGNQSTTVSLFACTDPAPPVKITVSKLSSESLSFHWDIPPGAVQTYIVRCCSEGETGKTLATHKNSVTFDSLRPGVCYSLHVSTQLQNGRISKPAISSVKTRGLHCLMHHTVRK</sequence>
<dbReference type="PANTHER" id="PTHR46708:SF2">
    <property type="entry name" value="FIBRONECTIN TYPE-III DOMAIN-CONTAINING PROTEIN"/>
    <property type="match status" value="1"/>
</dbReference>
<evidence type="ECO:0000256" key="1">
    <source>
        <dbReference type="ARBA" id="ARBA00022737"/>
    </source>
</evidence>